<dbReference type="PROSITE" id="PS51295">
    <property type="entry name" value="CRM"/>
    <property type="match status" value="1"/>
</dbReference>
<evidence type="ECO:0000313" key="5">
    <source>
        <dbReference type="Proteomes" id="UP000198535"/>
    </source>
</evidence>
<gene>
    <name evidence="4" type="ORF">SAMN04488696_1235</name>
</gene>
<accession>A0A1I4QWM1</accession>
<feature type="domain" description="CRM" evidence="3">
    <location>
        <begin position="1"/>
        <end position="86"/>
    </location>
</feature>
<evidence type="ECO:0000256" key="1">
    <source>
        <dbReference type="ARBA" id="ARBA00022884"/>
    </source>
</evidence>
<dbReference type="Pfam" id="PF01985">
    <property type="entry name" value="CRS1_YhbY"/>
    <property type="match status" value="1"/>
</dbReference>
<reference evidence="5" key="1">
    <citation type="submission" date="2016-10" db="EMBL/GenBank/DDBJ databases">
        <authorList>
            <person name="Varghese N."/>
            <person name="Submissions S."/>
        </authorList>
    </citation>
    <scope>NUCLEOTIDE SEQUENCE [LARGE SCALE GENOMIC DNA]</scope>
    <source>
        <strain evidence="5">Mob M</strain>
    </source>
</reference>
<protein>
    <submittedName>
        <fullName evidence="4">RNA-binding protein</fullName>
    </submittedName>
</protein>
<dbReference type="EMBL" id="FOUJ01000002">
    <property type="protein sequence ID" value="SFM44397.1"/>
    <property type="molecule type" value="Genomic_DNA"/>
</dbReference>
<dbReference type="Gene3D" id="3.30.110.60">
    <property type="entry name" value="YhbY-like"/>
    <property type="match status" value="1"/>
</dbReference>
<dbReference type="InterPro" id="IPR001890">
    <property type="entry name" value="RNA-binding_CRM"/>
</dbReference>
<dbReference type="PANTHER" id="PTHR40065:SF3">
    <property type="entry name" value="RNA-BINDING PROTEIN YHBY"/>
    <property type="match status" value="1"/>
</dbReference>
<dbReference type="SMART" id="SM01103">
    <property type="entry name" value="CRS1_YhbY"/>
    <property type="match status" value="1"/>
</dbReference>
<evidence type="ECO:0000259" key="3">
    <source>
        <dbReference type="PROSITE" id="PS51295"/>
    </source>
</evidence>
<dbReference type="RefSeq" id="WP_091934785.1">
    <property type="nucleotide sequence ID" value="NZ_FOUJ01000002.1"/>
</dbReference>
<dbReference type="AlphaFoldDB" id="A0A1I4QWM1"/>
<dbReference type="SUPFAM" id="SSF75471">
    <property type="entry name" value="YhbY-like"/>
    <property type="match status" value="1"/>
</dbReference>
<dbReference type="PANTHER" id="PTHR40065">
    <property type="entry name" value="RNA-BINDING PROTEIN YHBY"/>
    <property type="match status" value="1"/>
</dbReference>
<name>A0A1I4QWM1_9EURY</name>
<proteinExistence type="predicted"/>
<evidence type="ECO:0000313" key="4">
    <source>
        <dbReference type="EMBL" id="SFM44397.1"/>
    </source>
</evidence>
<evidence type="ECO:0000256" key="2">
    <source>
        <dbReference type="PROSITE-ProRule" id="PRU00626"/>
    </source>
</evidence>
<dbReference type="InterPro" id="IPR035920">
    <property type="entry name" value="YhbY-like_sf"/>
</dbReference>
<sequence>MDKEKIYQLRGEATKLKPIINIGKNGVTDPVLEEIKKQVKANRLIKVKMLKTSAEGEDIKTSAEKLAEATKTTLIDVRGSTVVLYR</sequence>
<keyword evidence="1 2" id="KW-0694">RNA-binding</keyword>
<dbReference type="OrthoDB" id="30785at2157"/>
<dbReference type="Proteomes" id="UP000198535">
    <property type="component" value="Unassembled WGS sequence"/>
</dbReference>
<dbReference type="GO" id="GO:0003723">
    <property type="term" value="F:RNA binding"/>
    <property type="evidence" value="ECO:0007669"/>
    <property type="project" value="UniProtKB-UniRule"/>
</dbReference>
<organism evidence="4 5">
    <name type="scientific">Methanolobus profundi</name>
    <dbReference type="NCBI Taxonomy" id="487685"/>
    <lineage>
        <taxon>Archaea</taxon>
        <taxon>Methanobacteriati</taxon>
        <taxon>Methanobacteriota</taxon>
        <taxon>Stenosarchaea group</taxon>
        <taxon>Methanomicrobia</taxon>
        <taxon>Methanosarcinales</taxon>
        <taxon>Methanosarcinaceae</taxon>
        <taxon>Methanolobus</taxon>
    </lineage>
</organism>
<keyword evidence="5" id="KW-1185">Reference proteome</keyword>
<dbReference type="InterPro" id="IPR051925">
    <property type="entry name" value="RNA-binding_domain"/>
</dbReference>
<dbReference type="STRING" id="487685.SAMN04488696_1235"/>